<gene>
    <name evidence="16" type="ORF">BN7_4294</name>
</gene>
<dbReference type="GO" id="GO:0052925">
    <property type="term" value="F:dol-P-Man:Man(5)GlcNAc(2)-PP-Dol alpha-1,3-mannosyltransferase activity"/>
    <property type="evidence" value="ECO:0007669"/>
    <property type="project" value="UniProtKB-EC"/>
</dbReference>
<evidence type="ECO:0000256" key="9">
    <source>
        <dbReference type="ARBA" id="ARBA00022989"/>
    </source>
</evidence>
<feature type="transmembrane region" description="Helical" evidence="14">
    <location>
        <begin position="256"/>
        <end position="279"/>
    </location>
</feature>
<evidence type="ECO:0000256" key="3">
    <source>
        <dbReference type="ARBA" id="ARBA00011964"/>
    </source>
</evidence>
<comment type="function">
    <text evidence="11 14">Dol-P-Man:Man(5)GlcNAc(2)-PP-Dol alpha-1,3-mannosyltransferase that operates in the biosynthetic pathway of dolichol-linked oligosaccharides, the glycan precursors employed in protein asparagine (N)-glycosylation. The assembly of dolichol-linked oligosaccharides begins on the cytosolic side of the endoplasmic reticulum membrane and finishes in its lumen. The sequential addition of sugars to dolichol pyrophosphate produces dolichol-linked oligosaccharides containing fourteen sugars, including two GlcNAcs, nine mannoses and three glucoses. Once assembled, the oligosaccharide is transferred from the lipid to nascent proteins by oligosaccharyltransferases. In the lumen of the endoplasmic reticulum, adds the first dolichyl beta-D-mannosyl phosphate derived mannose in an alpha-1,3 linkage to Man(5)GlcNAc(2)-PP-dolichol to produce Man(6)GlcNAc(2)-PP-dolichol.</text>
</comment>
<feature type="compositionally biased region" description="Basic and acidic residues" evidence="15">
    <location>
        <begin position="1"/>
        <end position="23"/>
    </location>
</feature>
<feature type="transmembrane region" description="Helical" evidence="14">
    <location>
        <begin position="323"/>
        <end position="341"/>
    </location>
</feature>
<comment type="catalytic activity">
    <reaction evidence="12 14">
        <text>an alpha-D-Man-(1-&gt;2)-alpha-D-Man-(1-&gt;2)-alpha-D-Man-(1-&gt;3)-[alpha-D-Man-(1-&gt;6)]-beta-D-Man-(1-&gt;4)-beta-D-GlcNAc-(1-&gt;4)-alpha-D-GlcNAc-diphospho-di-trans,poly-cis-dolichol + a di-trans,poly-cis-dolichyl beta-D-mannosyl phosphate = an alpha-D-Man-(1-&gt;2)-alpha-D-Man-(1-&gt;2)-alpha-D-Man-(1-&gt;3)-[alpha-D-Man-(1-&gt;3)-alpha-D-Man-(1-&gt;6)]-beta-D-Man-(1-&gt;4)-beta-D-GlcNAc-(1-&gt;4)-alpha-D-GlcNAc-diphospho-di-trans,poly-cis-dolichol + a di-trans,poly-cis-dolichyl phosphate + H(+)</text>
        <dbReference type="Rhea" id="RHEA:29527"/>
        <dbReference type="Rhea" id="RHEA-COMP:19498"/>
        <dbReference type="Rhea" id="RHEA-COMP:19501"/>
        <dbReference type="Rhea" id="RHEA-COMP:19516"/>
        <dbReference type="Rhea" id="RHEA-COMP:19517"/>
        <dbReference type="ChEBI" id="CHEBI:15378"/>
        <dbReference type="ChEBI" id="CHEBI:57683"/>
        <dbReference type="ChEBI" id="CHEBI:58211"/>
        <dbReference type="ChEBI" id="CHEBI:132515"/>
        <dbReference type="ChEBI" id="CHEBI:132516"/>
        <dbReference type="EC" id="2.4.1.258"/>
    </reaction>
    <physiologicalReaction direction="left-to-right" evidence="12 14">
        <dbReference type="Rhea" id="RHEA:29528"/>
    </physiologicalReaction>
</comment>
<dbReference type="HOGENOM" id="CLU_035382_3_0_1"/>
<comment type="caution">
    <text evidence="16">The sequence shown here is derived from an EMBL/GenBank/DDBJ whole genome shotgun (WGS) entry which is preliminary data.</text>
</comment>
<comment type="pathway">
    <text evidence="2 14">Protein modification; protein glycosylation.</text>
</comment>
<keyword evidence="8 14" id="KW-0256">Endoplasmic reticulum</keyword>
<keyword evidence="17" id="KW-1185">Reference proteome</keyword>
<keyword evidence="9 14" id="KW-1133">Transmembrane helix</keyword>
<name>K0KP51_WICCF</name>
<sequence>MVADESAKKSDSHPDELVPDHEPSSPTRELPELTFSNVIADILYGFKQLIFNPEFTKIVIPILLVVESIAVKLIKGFISYTEIDYTAYMEQVTIINSGELNYANIFGGTGPLVYPAGHVWIYRFLSWLTYGTKNIEVGQTFFGWLYVITLALVFLVYLRLNVPPWTVHLLTLSKRLHSIYVLRLFNDCFTTFFMVVTVLTLQQASVWKTSRPRLSKLLSNQIAGILFGIAISIKMNALLYLPGFGIAVYFLNNEVILRALVPLVVVVLTQAVISWQFLFSGAEIRDSYLANAFDFKRRFLYKWTVNWRFLSADIFNSTKFHHILLFLHIALLLTFLFRKWAKPSITGKSNIQLLLDLFKVHKQTVSPKHVINDPSKAPMYVMGVMASSNLIGIICSRSLHYQFLSWYAWTFPYMLYLGNINWIVSVILFVAHEWCWNVFPSTEHSSAVLLAINVAVIGGYFFNNRLEIKVENSKKVK</sequence>
<organism evidence="16 17">
    <name type="scientific">Wickerhamomyces ciferrii (strain ATCC 14091 / BCRC 22168 / CBS 111 / JCM 3599 / NBRC 0793 / NRRL Y-1031 F-60-10)</name>
    <name type="common">Yeast</name>
    <name type="synonym">Pichia ciferrii</name>
    <dbReference type="NCBI Taxonomy" id="1206466"/>
    <lineage>
        <taxon>Eukaryota</taxon>
        <taxon>Fungi</taxon>
        <taxon>Dikarya</taxon>
        <taxon>Ascomycota</taxon>
        <taxon>Saccharomycotina</taxon>
        <taxon>Saccharomycetes</taxon>
        <taxon>Phaffomycetales</taxon>
        <taxon>Wickerhamomycetaceae</taxon>
        <taxon>Wickerhamomyces</taxon>
    </lineage>
</organism>
<evidence type="ECO:0000256" key="2">
    <source>
        <dbReference type="ARBA" id="ARBA00004922"/>
    </source>
</evidence>
<keyword evidence="7 14" id="KW-0812">Transmembrane</keyword>
<reference evidence="16 17" key="1">
    <citation type="journal article" date="2012" name="Eukaryot. Cell">
        <title>Draft genome sequence of Wickerhamomyces ciferrii NRRL Y-1031 F-60-10.</title>
        <authorList>
            <person name="Schneider J."/>
            <person name="Andrea H."/>
            <person name="Blom J."/>
            <person name="Jaenicke S."/>
            <person name="Ruckert C."/>
            <person name="Schorsch C."/>
            <person name="Szczepanowski R."/>
            <person name="Farwick M."/>
            <person name="Goesmann A."/>
            <person name="Puhler A."/>
            <person name="Schaffer S."/>
            <person name="Tauch A."/>
            <person name="Kohler T."/>
            <person name="Brinkrolf K."/>
        </authorList>
    </citation>
    <scope>NUCLEOTIDE SEQUENCE [LARGE SCALE GENOMIC DNA]</scope>
    <source>
        <strain evidence="17">ATCC 14091 / BCRC 22168 / CBS 111 / JCM 3599 / NBRC 0793 / NRRL Y-1031 F-60-10</strain>
    </source>
</reference>
<evidence type="ECO:0000256" key="13">
    <source>
        <dbReference type="ARBA" id="ARBA00093457"/>
    </source>
</evidence>
<evidence type="ECO:0000256" key="4">
    <source>
        <dbReference type="ARBA" id="ARBA00015561"/>
    </source>
</evidence>
<evidence type="ECO:0000256" key="11">
    <source>
        <dbReference type="ARBA" id="ARBA00044743"/>
    </source>
</evidence>
<dbReference type="PANTHER" id="PTHR12646:SF0">
    <property type="entry name" value="DOL-P-MAN:MAN(5)GLCNAC(2)-PP-DOL ALPHA-1,3-MANNOSYLTRANSFERASE"/>
    <property type="match status" value="1"/>
</dbReference>
<dbReference type="InParanoid" id="K0KP51"/>
<dbReference type="eggNOG" id="KOG2762">
    <property type="taxonomic scope" value="Eukaryota"/>
</dbReference>
<dbReference type="EMBL" id="CAIF01000152">
    <property type="protein sequence ID" value="CCH44726.1"/>
    <property type="molecule type" value="Genomic_DNA"/>
</dbReference>
<keyword evidence="6 14" id="KW-0808">Transferase</keyword>
<feature type="transmembrane region" description="Helical" evidence="14">
    <location>
        <begin position="444"/>
        <end position="462"/>
    </location>
</feature>
<keyword evidence="5 14" id="KW-0328">Glycosyltransferase</keyword>
<proteinExistence type="inferred from homology"/>
<dbReference type="Pfam" id="PF05208">
    <property type="entry name" value="ALG3"/>
    <property type="match status" value="1"/>
</dbReference>
<dbReference type="AlphaFoldDB" id="K0KP51"/>
<dbReference type="Proteomes" id="UP000009328">
    <property type="component" value="Unassembled WGS sequence"/>
</dbReference>
<evidence type="ECO:0000256" key="5">
    <source>
        <dbReference type="ARBA" id="ARBA00022676"/>
    </source>
</evidence>
<feature type="transmembrane region" description="Helical" evidence="14">
    <location>
        <begin position="180"/>
        <end position="201"/>
    </location>
</feature>
<dbReference type="InterPro" id="IPR007873">
    <property type="entry name" value="Glycosyltransferase_ALG3"/>
</dbReference>
<accession>K0KP51</accession>
<dbReference type="PANTHER" id="PTHR12646">
    <property type="entry name" value="NOT56 - RELATED"/>
    <property type="match status" value="1"/>
</dbReference>
<dbReference type="EC" id="2.4.1.258" evidence="3 14"/>
<evidence type="ECO:0000256" key="12">
    <source>
        <dbReference type="ARBA" id="ARBA00049506"/>
    </source>
</evidence>
<comment type="similarity">
    <text evidence="13">Belongs to the glycosyltransferase ALG3 family.</text>
</comment>
<dbReference type="FunCoup" id="K0KP51">
    <property type="interactions" value="657"/>
</dbReference>
<dbReference type="GO" id="GO:0005789">
    <property type="term" value="C:endoplasmic reticulum membrane"/>
    <property type="evidence" value="ECO:0007669"/>
    <property type="project" value="UniProtKB-SubCell"/>
</dbReference>
<feature type="transmembrane region" description="Helical" evidence="14">
    <location>
        <begin position="222"/>
        <end position="250"/>
    </location>
</feature>
<evidence type="ECO:0000313" key="17">
    <source>
        <dbReference type="Proteomes" id="UP000009328"/>
    </source>
</evidence>
<evidence type="ECO:0000256" key="6">
    <source>
        <dbReference type="ARBA" id="ARBA00022679"/>
    </source>
</evidence>
<keyword evidence="10 14" id="KW-0472">Membrane</keyword>
<evidence type="ECO:0000256" key="1">
    <source>
        <dbReference type="ARBA" id="ARBA00004477"/>
    </source>
</evidence>
<comment type="subcellular location">
    <subcellularLocation>
        <location evidence="1 14">Endoplasmic reticulum membrane</location>
        <topology evidence="1 14">Multi-pass membrane protein</topology>
    </subcellularLocation>
</comment>
<feature type="region of interest" description="Disordered" evidence="15">
    <location>
        <begin position="1"/>
        <end position="29"/>
    </location>
</feature>
<evidence type="ECO:0000256" key="14">
    <source>
        <dbReference type="RuleBase" id="RU364047"/>
    </source>
</evidence>
<dbReference type="STRING" id="1206466.K0KP51"/>
<evidence type="ECO:0000256" key="10">
    <source>
        <dbReference type="ARBA" id="ARBA00023136"/>
    </source>
</evidence>
<evidence type="ECO:0000256" key="7">
    <source>
        <dbReference type="ARBA" id="ARBA00022692"/>
    </source>
</evidence>
<feature type="transmembrane region" description="Helical" evidence="14">
    <location>
        <begin position="141"/>
        <end position="160"/>
    </location>
</feature>
<evidence type="ECO:0000256" key="8">
    <source>
        <dbReference type="ARBA" id="ARBA00022824"/>
    </source>
</evidence>
<feature type="transmembrane region" description="Helical" evidence="14">
    <location>
        <begin position="407"/>
        <end position="432"/>
    </location>
</feature>
<protein>
    <recommendedName>
        <fullName evidence="4 14">Dol-P-Man:Man(5)GlcNAc(2)-PP-Dol alpha-1,3-mannosyltransferase</fullName>
        <ecNumber evidence="3 14">2.4.1.258</ecNumber>
    </recommendedName>
    <alternativeName>
        <fullName evidence="14">Dol-P-Man-dependent alpha(1-3)-mannosyltransferase</fullName>
    </alternativeName>
</protein>
<evidence type="ECO:0000256" key="15">
    <source>
        <dbReference type="SAM" id="MobiDB-lite"/>
    </source>
</evidence>
<dbReference type="UniPathway" id="UPA00378"/>
<evidence type="ECO:0000313" key="16">
    <source>
        <dbReference type="EMBL" id="CCH44726.1"/>
    </source>
</evidence>